<gene>
    <name evidence="3" type="ORF">DNG_06472</name>
</gene>
<feature type="domain" description="BZIP" evidence="2">
    <location>
        <begin position="203"/>
        <end position="217"/>
    </location>
</feature>
<protein>
    <recommendedName>
        <fullName evidence="2">BZIP domain-containing protein</fullName>
    </recommendedName>
</protein>
<feature type="region of interest" description="Disordered" evidence="1">
    <location>
        <begin position="1"/>
        <end position="152"/>
    </location>
</feature>
<dbReference type="Proteomes" id="UP001187682">
    <property type="component" value="Unassembled WGS sequence"/>
</dbReference>
<feature type="compositionally biased region" description="Basic and acidic residues" evidence="1">
    <location>
        <begin position="66"/>
        <end position="76"/>
    </location>
</feature>
<evidence type="ECO:0000256" key="1">
    <source>
        <dbReference type="SAM" id="MobiDB-lite"/>
    </source>
</evidence>
<keyword evidence="4" id="KW-1185">Reference proteome</keyword>
<comment type="caution">
    <text evidence="3">The sequence shown here is derived from an EMBL/GenBank/DDBJ whole genome shotgun (WGS) entry which is preliminary data.</text>
</comment>
<dbReference type="AlphaFoldDB" id="A0AAE8N1Q1"/>
<evidence type="ECO:0000259" key="2">
    <source>
        <dbReference type="PROSITE" id="PS00036"/>
    </source>
</evidence>
<evidence type="ECO:0000313" key="4">
    <source>
        <dbReference type="Proteomes" id="UP001187682"/>
    </source>
</evidence>
<dbReference type="GO" id="GO:0003700">
    <property type="term" value="F:DNA-binding transcription factor activity"/>
    <property type="evidence" value="ECO:0007669"/>
    <property type="project" value="InterPro"/>
</dbReference>
<organism evidence="3 4">
    <name type="scientific">Cephalotrichum gorgonifer</name>
    <dbReference type="NCBI Taxonomy" id="2041049"/>
    <lineage>
        <taxon>Eukaryota</taxon>
        <taxon>Fungi</taxon>
        <taxon>Dikarya</taxon>
        <taxon>Ascomycota</taxon>
        <taxon>Pezizomycotina</taxon>
        <taxon>Sordariomycetes</taxon>
        <taxon>Hypocreomycetidae</taxon>
        <taxon>Microascales</taxon>
        <taxon>Microascaceae</taxon>
        <taxon>Cephalotrichum</taxon>
    </lineage>
</organism>
<proteinExistence type="predicted"/>
<feature type="compositionally biased region" description="Low complexity" evidence="1">
    <location>
        <begin position="42"/>
        <end position="53"/>
    </location>
</feature>
<accession>A0AAE8N1Q1</accession>
<dbReference type="InterPro" id="IPR004827">
    <property type="entry name" value="bZIP"/>
</dbReference>
<feature type="compositionally biased region" description="Polar residues" evidence="1">
    <location>
        <begin position="131"/>
        <end position="146"/>
    </location>
</feature>
<name>A0AAE8N1Q1_9PEZI</name>
<reference evidence="3" key="1">
    <citation type="submission" date="2018-03" db="EMBL/GenBank/DDBJ databases">
        <authorList>
            <person name="Guldener U."/>
        </authorList>
    </citation>
    <scope>NUCLEOTIDE SEQUENCE</scope>
</reference>
<dbReference type="EMBL" id="ONZQ02000009">
    <property type="protein sequence ID" value="SPO03789.1"/>
    <property type="molecule type" value="Genomic_DNA"/>
</dbReference>
<feature type="region of interest" description="Disordered" evidence="1">
    <location>
        <begin position="196"/>
        <end position="225"/>
    </location>
</feature>
<dbReference type="PROSITE" id="PS00036">
    <property type="entry name" value="BZIP_BASIC"/>
    <property type="match status" value="1"/>
</dbReference>
<sequence>MASRRSGLHSLLNSTDPLSGPTLGSESAASPSGSSDFILTPRSRSNSSMASASPQRHRTPTPPRAEAFHHSDHMHVDSSPQAAGHRDAYRGQFAPSGAPSHRLTSTAPPPPHHGFRHPPAAYHEGSGPLSVHTSSQPTHNSYQPFPNGNHHVALPAIDSIHQPRTPEGHHAPPLSMHSLANSVGDGILVSVDTYSASKEAGGKRQKNADASARYRRRKADQAAEEKSRILELQEEARYLGGRVIELTRQKEFYRSERQILRELMAGVPALEDAARNRPRTPELSL</sequence>
<evidence type="ECO:0000313" key="3">
    <source>
        <dbReference type="EMBL" id="SPO03789.1"/>
    </source>
</evidence>
<feature type="compositionally biased region" description="Low complexity" evidence="1">
    <location>
        <begin position="24"/>
        <end position="35"/>
    </location>
</feature>